<proteinExistence type="predicted"/>
<dbReference type="RefSeq" id="WP_314514423.1">
    <property type="nucleotide sequence ID" value="NZ_JASJOU010000009.1"/>
</dbReference>
<dbReference type="Proteomes" id="UP001232063">
    <property type="component" value="Unassembled WGS sequence"/>
</dbReference>
<reference evidence="3" key="1">
    <citation type="submission" date="2023-05" db="EMBL/GenBank/DDBJ databases">
        <authorList>
            <person name="Zhang X."/>
        </authorList>
    </citation>
    <scope>NUCLEOTIDE SEQUENCE</scope>
    <source>
        <strain evidence="3">BD1B2-1</strain>
    </source>
</reference>
<dbReference type="AlphaFoldDB" id="A0AAE3R9C2"/>
<dbReference type="EMBL" id="JASJOU010000009">
    <property type="protein sequence ID" value="MDJ1503794.1"/>
    <property type="molecule type" value="Genomic_DNA"/>
</dbReference>
<feature type="region of interest" description="Disordered" evidence="1">
    <location>
        <begin position="53"/>
        <end position="73"/>
    </location>
</feature>
<evidence type="ECO:0000256" key="2">
    <source>
        <dbReference type="SAM" id="Phobius"/>
    </source>
</evidence>
<evidence type="ECO:0000256" key="1">
    <source>
        <dbReference type="SAM" id="MobiDB-lite"/>
    </source>
</evidence>
<organism evidence="3 4">
    <name type="scientific">Xanthocytophaga agilis</name>
    <dbReference type="NCBI Taxonomy" id="3048010"/>
    <lineage>
        <taxon>Bacteria</taxon>
        <taxon>Pseudomonadati</taxon>
        <taxon>Bacteroidota</taxon>
        <taxon>Cytophagia</taxon>
        <taxon>Cytophagales</taxon>
        <taxon>Rhodocytophagaceae</taxon>
        <taxon>Xanthocytophaga</taxon>
    </lineage>
</organism>
<keyword evidence="2" id="KW-0812">Transmembrane</keyword>
<keyword evidence="2" id="KW-1133">Transmembrane helix</keyword>
<keyword evidence="2" id="KW-0472">Membrane</keyword>
<feature type="transmembrane region" description="Helical" evidence="2">
    <location>
        <begin position="7"/>
        <end position="25"/>
    </location>
</feature>
<evidence type="ECO:0000313" key="4">
    <source>
        <dbReference type="Proteomes" id="UP001232063"/>
    </source>
</evidence>
<name>A0AAE3R9C2_9BACT</name>
<gene>
    <name evidence="3" type="ORF">QNI22_24240</name>
</gene>
<sequence>MKLIDVLLLYPAFALLLIGLHQILLRGFAQSYWILMLALILLYGYQWRRTKQAAQQTSKEPPQLKSKTTRKKK</sequence>
<accession>A0AAE3R9C2</accession>
<comment type="caution">
    <text evidence="3">The sequence shown here is derived from an EMBL/GenBank/DDBJ whole genome shotgun (WGS) entry which is preliminary data.</text>
</comment>
<evidence type="ECO:0000313" key="3">
    <source>
        <dbReference type="EMBL" id="MDJ1503794.1"/>
    </source>
</evidence>
<keyword evidence="4" id="KW-1185">Reference proteome</keyword>
<feature type="transmembrane region" description="Helical" evidence="2">
    <location>
        <begin position="31"/>
        <end position="47"/>
    </location>
</feature>
<protein>
    <submittedName>
        <fullName evidence="3">Uncharacterized protein</fullName>
    </submittedName>
</protein>